<comment type="caution">
    <text evidence="1">The sequence shown here is derived from an EMBL/GenBank/DDBJ whole genome shotgun (WGS) entry which is preliminary data.</text>
</comment>
<evidence type="ECO:0000313" key="1">
    <source>
        <dbReference type="EMBL" id="MPN43394.1"/>
    </source>
</evidence>
<gene>
    <name evidence="1" type="ORF">SDC9_190953</name>
</gene>
<reference evidence="1" key="1">
    <citation type="submission" date="2019-08" db="EMBL/GenBank/DDBJ databases">
        <authorList>
            <person name="Kucharzyk K."/>
            <person name="Murdoch R.W."/>
            <person name="Higgins S."/>
            <person name="Loffler F."/>
        </authorList>
    </citation>
    <scope>NUCLEOTIDE SEQUENCE</scope>
</reference>
<organism evidence="1">
    <name type="scientific">bioreactor metagenome</name>
    <dbReference type="NCBI Taxonomy" id="1076179"/>
    <lineage>
        <taxon>unclassified sequences</taxon>
        <taxon>metagenomes</taxon>
        <taxon>ecological metagenomes</taxon>
    </lineage>
</organism>
<dbReference type="AntiFam" id="ANF00180">
    <property type="entry name" value="Shadow ORF (opposite PGK1)"/>
</dbReference>
<accession>A0A645I4Q1</accession>
<dbReference type="AlphaFoldDB" id="A0A645I4Q1"/>
<sequence length="129" mass="14184">MEAGIFADEYLAGLERLGGGFRRLADAVSDKLHRLAEQRGQMVGGGLHRELRDHFPLRTAEVGQQHQLGTLFQNVIDGGKSGADTGIVRDLAVLERHVEVNAHDHVGALEIDVLDSLFVDIHHDIFSLK</sequence>
<proteinExistence type="predicted"/>
<name>A0A645I4Q1_9ZZZZ</name>
<dbReference type="EMBL" id="VSSQ01101772">
    <property type="protein sequence ID" value="MPN43394.1"/>
    <property type="molecule type" value="Genomic_DNA"/>
</dbReference>
<protein>
    <submittedName>
        <fullName evidence="1">Uncharacterized protein</fullName>
    </submittedName>
</protein>